<feature type="transmembrane region" description="Helical" evidence="3">
    <location>
        <begin position="165"/>
        <end position="183"/>
    </location>
</feature>
<dbReference type="AlphaFoldDB" id="A0A6S6UBH1"/>
<keyword evidence="3" id="KW-1133">Transmembrane helix</keyword>
<feature type="transmembrane region" description="Helical" evidence="3">
    <location>
        <begin position="141"/>
        <end position="159"/>
    </location>
</feature>
<dbReference type="InterPro" id="IPR036890">
    <property type="entry name" value="HATPase_C_sf"/>
</dbReference>
<evidence type="ECO:0000313" key="5">
    <source>
        <dbReference type="EMBL" id="CAA6826163.1"/>
    </source>
</evidence>
<keyword evidence="3" id="KW-0472">Membrane</keyword>
<sequence length="478" mass="55734">MVKIDKSISIKLLLITTYFFVSINYFYDEHFPSNSTTLYHYDHFPFMVATMCLGIILSAGIYNLALYVYVRHNEYLYYALAQFSTFFFLINLDSLYIAPFDSIFGLKSFMLFDFAQLLMLLFSILFLQSFFKRYEVNNLKVIIRIILTLIALDMLFLLFFKHILIFKFVPIFIPILFILSEIYQKTKVKDTPLYLIMSGWSLVLITVSLEYMGLFNYLGVAFPFFHIVISLESIALSLAIAYKFKLLEEERHTQQAILLQQSRLASMGEMVSSIAHQWRQPLNMVSFGLMNIKKHSTGSEKVLNTIKKLNDQLQYMSSTIEDFRNFYNPSKVKNTFSVHEAVLHCHTIVNGLLSEQDIKLKIIVEQEFELFGNQNELEQVILTILSNAKDAFKMRDVKEERLIYLSIEKQRINIEDNAGGIEKKHLKEIFKPYFSTKEDSDGIGLHISKLIMEREFKGKLSVKSESGRTKFTLDFYTS</sequence>
<dbReference type="InterPro" id="IPR005467">
    <property type="entry name" value="His_kinase_dom"/>
</dbReference>
<dbReference type="SMART" id="SM00387">
    <property type="entry name" value="HATPase_c"/>
    <property type="match status" value="1"/>
</dbReference>
<gene>
    <name evidence="5" type="ORF">HELGO_WM62554</name>
</gene>
<feature type="transmembrane region" description="Helical" evidence="3">
    <location>
        <begin position="109"/>
        <end position="129"/>
    </location>
</feature>
<evidence type="ECO:0000256" key="3">
    <source>
        <dbReference type="SAM" id="Phobius"/>
    </source>
</evidence>
<dbReference type="GO" id="GO:0000155">
    <property type="term" value="F:phosphorelay sensor kinase activity"/>
    <property type="evidence" value="ECO:0007669"/>
    <property type="project" value="InterPro"/>
</dbReference>
<feature type="transmembrane region" description="Helical" evidence="3">
    <location>
        <begin position="195"/>
        <end position="214"/>
    </location>
</feature>
<dbReference type="InterPro" id="IPR011623">
    <property type="entry name" value="7TMR_DISM_rcpt_extracell_dom1"/>
</dbReference>
<dbReference type="SUPFAM" id="SSF55874">
    <property type="entry name" value="ATPase domain of HSP90 chaperone/DNA topoisomerase II/histidine kinase"/>
    <property type="match status" value="1"/>
</dbReference>
<dbReference type="Gene3D" id="3.30.565.10">
    <property type="entry name" value="Histidine kinase-like ATPase, C-terminal domain"/>
    <property type="match status" value="1"/>
</dbReference>
<keyword evidence="3" id="KW-0812">Transmembrane</keyword>
<feature type="transmembrane region" description="Helical" evidence="3">
    <location>
        <begin position="47"/>
        <end position="68"/>
    </location>
</feature>
<dbReference type="Pfam" id="PF07695">
    <property type="entry name" value="7TMR-DISM_7TM"/>
    <property type="match status" value="1"/>
</dbReference>
<comment type="catalytic activity">
    <reaction evidence="1">
        <text>ATP + protein L-histidine = ADP + protein N-phospho-L-histidine.</text>
        <dbReference type="EC" id="2.7.13.3"/>
    </reaction>
</comment>
<dbReference type="SUPFAM" id="SSF47384">
    <property type="entry name" value="Homodimeric domain of signal transducing histidine kinase"/>
    <property type="match status" value="1"/>
</dbReference>
<dbReference type="PANTHER" id="PTHR43065:SF42">
    <property type="entry name" value="TWO-COMPONENT SENSOR PPRA"/>
    <property type="match status" value="1"/>
</dbReference>
<feature type="transmembrane region" description="Helical" evidence="3">
    <location>
        <begin position="12"/>
        <end position="27"/>
    </location>
</feature>
<dbReference type="InterPro" id="IPR036097">
    <property type="entry name" value="HisK_dim/P_sf"/>
</dbReference>
<feature type="transmembrane region" description="Helical" evidence="3">
    <location>
        <begin position="220"/>
        <end position="242"/>
    </location>
</feature>
<feature type="transmembrane region" description="Helical" evidence="3">
    <location>
        <begin position="75"/>
        <end position="97"/>
    </location>
</feature>
<dbReference type="PROSITE" id="PS50109">
    <property type="entry name" value="HIS_KIN"/>
    <property type="match status" value="1"/>
</dbReference>
<dbReference type="CDD" id="cd00082">
    <property type="entry name" value="HisKA"/>
    <property type="match status" value="1"/>
</dbReference>
<proteinExistence type="predicted"/>
<dbReference type="EC" id="2.7.13.3" evidence="2"/>
<dbReference type="EMBL" id="CACVAZ010000204">
    <property type="protein sequence ID" value="CAA6826163.1"/>
    <property type="molecule type" value="Genomic_DNA"/>
</dbReference>
<reference evidence="5" key="1">
    <citation type="submission" date="2020-01" db="EMBL/GenBank/DDBJ databases">
        <authorList>
            <person name="Meier V. D."/>
            <person name="Meier V D."/>
        </authorList>
    </citation>
    <scope>NUCLEOTIDE SEQUENCE</scope>
    <source>
        <strain evidence="5">HLG_WM_MAG_02</strain>
    </source>
</reference>
<evidence type="ECO:0000259" key="4">
    <source>
        <dbReference type="PROSITE" id="PS50109"/>
    </source>
</evidence>
<evidence type="ECO:0000256" key="1">
    <source>
        <dbReference type="ARBA" id="ARBA00000085"/>
    </source>
</evidence>
<feature type="domain" description="Histidine kinase" evidence="4">
    <location>
        <begin position="273"/>
        <end position="478"/>
    </location>
</feature>
<dbReference type="InterPro" id="IPR003661">
    <property type="entry name" value="HisK_dim/P_dom"/>
</dbReference>
<dbReference type="Gene3D" id="1.10.287.130">
    <property type="match status" value="1"/>
</dbReference>
<name>A0A6S6UBH1_9BACT</name>
<dbReference type="PANTHER" id="PTHR43065">
    <property type="entry name" value="SENSOR HISTIDINE KINASE"/>
    <property type="match status" value="1"/>
</dbReference>
<evidence type="ECO:0000256" key="2">
    <source>
        <dbReference type="ARBA" id="ARBA00012438"/>
    </source>
</evidence>
<dbReference type="Pfam" id="PF02518">
    <property type="entry name" value="HATPase_c"/>
    <property type="match status" value="1"/>
</dbReference>
<accession>A0A6S6UBH1</accession>
<protein>
    <recommendedName>
        <fullName evidence="2">histidine kinase</fullName>
        <ecNumber evidence="2">2.7.13.3</ecNumber>
    </recommendedName>
</protein>
<dbReference type="InterPro" id="IPR003594">
    <property type="entry name" value="HATPase_dom"/>
</dbReference>
<organism evidence="5">
    <name type="scientific">uncultured Sulfurovum sp</name>
    <dbReference type="NCBI Taxonomy" id="269237"/>
    <lineage>
        <taxon>Bacteria</taxon>
        <taxon>Pseudomonadati</taxon>
        <taxon>Campylobacterota</taxon>
        <taxon>Epsilonproteobacteria</taxon>
        <taxon>Campylobacterales</taxon>
        <taxon>Sulfurovaceae</taxon>
        <taxon>Sulfurovum</taxon>
        <taxon>environmental samples</taxon>
    </lineage>
</organism>